<sequence>MRILVVEDQTDLRQAVAKRIRALGHAADEAPDGAMAESFVRSYVYDALILDRLLPDGDALVLLRRWRGEGLGAPALFLTACDQVDDRIEGLASGADDYLIKPFSMDELMARIAAIARRGGSIRPTRLRVGDLEIDLGRREVHRRGVLLPLRPKEFAVLQRLAERAGRVVSRSELIAGCWGEDREPASNAEEAVMAALRRKLGDPSPLRMVRGAGYALEDGPLEGGDGPQAP</sequence>
<dbReference type="PANTHER" id="PTHR48111">
    <property type="entry name" value="REGULATOR OF RPOS"/>
    <property type="match status" value="1"/>
</dbReference>
<name>A0ABU8D183_9GAMM</name>
<dbReference type="PROSITE" id="PS50110">
    <property type="entry name" value="RESPONSE_REGULATORY"/>
    <property type="match status" value="1"/>
</dbReference>
<organism evidence="6 7">
    <name type="scientific">Lysobacter firmicutimachus</name>
    <dbReference type="NCBI Taxonomy" id="1792846"/>
    <lineage>
        <taxon>Bacteria</taxon>
        <taxon>Pseudomonadati</taxon>
        <taxon>Pseudomonadota</taxon>
        <taxon>Gammaproteobacteria</taxon>
        <taxon>Lysobacterales</taxon>
        <taxon>Lysobacteraceae</taxon>
        <taxon>Lysobacter</taxon>
    </lineage>
</organism>
<evidence type="ECO:0000256" key="2">
    <source>
        <dbReference type="PROSITE-ProRule" id="PRU00169"/>
    </source>
</evidence>
<dbReference type="PROSITE" id="PS51755">
    <property type="entry name" value="OMPR_PHOB"/>
    <property type="match status" value="1"/>
</dbReference>
<dbReference type="InterPro" id="IPR036388">
    <property type="entry name" value="WH-like_DNA-bd_sf"/>
</dbReference>
<dbReference type="InterPro" id="IPR001789">
    <property type="entry name" value="Sig_transdc_resp-reg_receiver"/>
</dbReference>
<dbReference type="CDD" id="cd00383">
    <property type="entry name" value="trans_reg_C"/>
    <property type="match status" value="1"/>
</dbReference>
<dbReference type="EMBL" id="JBANDL010000002">
    <property type="protein sequence ID" value="MEI2454780.1"/>
    <property type="molecule type" value="Genomic_DNA"/>
</dbReference>
<evidence type="ECO:0000313" key="6">
    <source>
        <dbReference type="EMBL" id="MEI2454780.1"/>
    </source>
</evidence>
<evidence type="ECO:0000256" key="3">
    <source>
        <dbReference type="PROSITE-ProRule" id="PRU01091"/>
    </source>
</evidence>
<dbReference type="SMART" id="SM00448">
    <property type="entry name" value="REC"/>
    <property type="match status" value="1"/>
</dbReference>
<dbReference type="Proteomes" id="UP001387215">
    <property type="component" value="Unassembled WGS sequence"/>
</dbReference>
<feature type="modified residue" description="4-aspartylphosphate" evidence="2">
    <location>
        <position position="51"/>
    </location>
</feature>
<keyword evidence="7" id="KW-1185">Reference proteome</keyword>
<keyword evidence="1 3" id="KW-0238">DNA-binding</keyword>
<dbReference type="SMART" id="SM00862">
    <property type="entry name" value="Trans_reg_C"/>
    <property type="match status" value="1"/>
</dbReference>
<dbReference type="SUPFAM" id="SSF52172">
    <property type="entry name" value="CheY-like"/>
    <property type="match status" value="1"/>
</dbReference>
<proteinExistence type="predicted"/>
<feature type="DNA-binding region" description="OmpR/PhoB-type" evidence="3">
    <location>
        <begin position="124"/>
        <end position="219"/>
    </location>
</feature>
<evidence type="ECO:0000256" key="1">
    <source>
        <dbReference type="ARBA" id="ARBA00023125"/>
    </source>
</evidence>
<evidence type="ECO:0000259" key="5">
    <source>
        <dbReference type="PROSITE" id="PS51755"/>
    </source>
</evidence>
<dbReference type="InterPro" id="IPR011006">
    <property type="entry name" value="CheY-like_superfamily"/>
</dbReference>
<evidence type="ECO:0000259" key="4">
    <source>
        <dbReference type="PROSITE" id="PS50110"/>
    </source>
</evidence>
<accession>A0ABU8D183</accession>
<dbReference type="Gene3D" id="3.40.50.2300">
    <property type="match status" value="1"/>
</dbReference>
<keyword evidence="2" id="KW-0597">Phosphoprotein</keyword>
<gene>
    <name evidence="6" type="ORF">V2J18_08830</name>
</gene>
<dbReference type="InterPro" id="IPR039420">
    <property type="entry name" value="WalR-like"/>
</dbReference>
<comment type="caution">
    <text evidence="6">The sequence shown here is derived from an EMBL/GenBank/DDBJ whole genome shotgun (WGS) entry which is preliminary data.</text>
</comment>
<dbReference type="PANTHER" id="PTHR48111:SF36">
    <property type="entry name" value="TRANSCRIPTIONAL REGULATORY PROTEIN CUTR"/>
    <property type="match status" value="1"/>
</dbReference>
<evidence type="ECO:0000313" key="7">
    <source>
        <dbReference type="Proteomes" id="UP001387215"/>
    </source>
</evidence>
<dbReference type="Pfam" id="PF00072">
    <property type="entry name" value="Response_reg"/>
    <property type="match status" value="1"/>
</dbReference>
<dbReference type="Gene3D" id="6.10.250.690">
    <property type="match status" value="1"/>
</dbReference>
<dbReference type="Pfam" id="PF00486">
    <property type="entry name" value="Trans_reg_C"/>
    <property type="match status" value="1"/>
</dbReference>
<protein>
    <submittedName>
        <fullName evidence="6">Response regulator</fullName>
    </submittedName>
</protein>
<dbReference type="InterPro" id="IPR001867">
    <property type="entry name" value="OmpR/PhoB-type_DNA-bd"/>
</dbReference>
<dbReference type="RefSeq" id="WP_336131580.1">
    <property type="nucleotide sequence ID" value="NZ_JBANDL010000002.1"/>
</dbReference>
<feature type="domain" description="Response regulatory" evidence="4">
    <location>
        <begin position="2"/>
        <end position="116"/>
    </location>
</feature>
<feature type="domain" description="OmpR/PhoB-type" evidence="5">
    <location>
        <begin position="124"/>
        <end position="219"/>
    </location>
</feature>
<reference evidence="6 7" key="1">
    <citation type="submission" date="2024-02" db="EMBL/GenBank/DDBJ databases">
        <title>Lysobacter Genome Sequencing and Mining.</title>
        <authorList>
            <person name="Bierman J."/>
            <person name="Walker M.C."/>
        </authorList>
    </citation>
    <scope>NUCLEOTIDE SEQUENCE [LARGE SCALE GENOMIC DNA]</scope>
    <source>
        <strain evidence="6 7">PB6250</strain>
    </source>
</reference>
<dbReference type="Gene3D" id="1.10.10.10">
    <property type="entry name" value="Winged helix-like DNA-binding domain superfamily/Winged helix DNA-binding domain"/>
    <property type="match status" value="1"/>
</dbReference>